<keyword evidence="3" id="KW-1185">Reference proteome</keyword>
<dbReference type="EMBL" id="CP075866">
    <property type="protein sequence ID" value="QYS99960.1"/>
    <property type="molecule type" value="Genomic_DNA"/>
</dbReference>
<dbReference type="AlphaFoldDB" id="A0A8G0PEQ6"/>
<feature type="compositionally biased region" description="Polar residues" evidence="1">
    <location>
        <begin position="182"/>
        <end position="199"/>
    </location>
</feature>
<gene>
    <name evidence="2" type="ORF">H0G86_007076</name>
</gene>
<evidence type="ECO:0000313" key="2">
    <source>
        <dbReference type="EMBL" id="QYS99960.1"/>
    </source>
</evidence>
<reference evidence="2 3" key="1">
    <citation type="journal article" date="2021" name="BMC Genomics">
        <title>Telomere-to-telomere genome assembly of asparaginase-producing Trichoderma simmonsii.</title>
        <authorList>
            <person name="Chung D."/>
            <person name="Kwon Y.M."/>
            <person name="Yang Y."/>
        </authorList>
    </citation>
    <scope>NUCLEOTIDE SEQUENCE [LARGE SCALE GENOMIC DNA]</scope>
    <source>
        <strain evidence="2 3">GH-Sj1</strain>
    </source>
</reference>
<evidence type="ECO:0000256" key="1">
    <source>
        <dbReference type="SAM" id="MobiDB-lite"/>
    </source>
</evidence>
<accession>A0A8G0PEQ6</accession>
<sequence>MMMDAPPPIVIGLDGLIKHSLPRIAKFRSAAAAMTNFGRLSPFLKRLQVSVLLLGTIYRKISQYDTMPGSDLCVGICHDSLAQTQGMMEAVLRADDDNAYNVGRGVLVERLPEEINSFITSVELLRSTYREAQYEFILESMKELAELRRDYSKHLKECTHNQAKQANNNITNTSSEDERTSGSDNGTNLTEPETASPPGSSERKSGQKKTTPVEDTAIETTVLVK</sequence>
<name>A0A8G0PEQ6_9HYPO</name>
<feature type="region of interest" description="Disordered" evidence="1">
    <location>
        <begin position="160"/>
        <end position="225"/>
    </location>
</feature>
<evidence type="ECO:0000313" key="3">
    <source>
        <dbReference type="Proteomes" id="UP000826661"/>
    </source>
</evidence>
<organism evidence="2 3">
    <name type="scientific">Trichoderma simmonsii</name>
    <dbReference type="NCBI Taxonomy" id="1491479"/>
    <lineage>
        <taxon>Eukaryota</taxon>
        <taxon>Fungi</taxon>
        <taxon>Dikarya</taxon>
        <taxon>Ascomycota</taxon>
        <taxon>Pezizomycotina</taxon>
        <taxon>Sordariomycetes</taxon>
        <taxon>Hypocreomycetidae</taxon>
        <taxon>Hypocreales</taxon>
        <taxon>Hypocreaceae</taxon>
        <taxon>Trichoderma</taxon>
    </lineage>
</organism>
<dbReference type="Proteomes" id="UP000826661">
    <property type="component" value="Chromosome III"/>
</dbReference>
<feature type="compositionally biased region" description="Polar residues" evidence="1">
    <location>
        <begin position="160"/>
        <end position="174"/>
    </location>
</feature>
<proteinExistence type="predicted"/>
<protein>
    <submittedName>
        <fullName evidence="2">Uncharacterized protein</fullName>
    </submittedName>
</protein>